<dbReference type="RefSeq" id="WP_132706170.1">
    <property type="nucleotide sequence ID" value="NZ_SMGI01000007.1"/>
</dbReference>
<dbReference type="OrthoDB" id="59888at2"/>
<proteinExistence type="predicted"/>
<dbReference type="GO" id="GO:0046464">
    <property type="term" value="P:acylglycerol catabolic process"/>
    <property type="evidence" value="ECO:0007669"/>
    <property type="project" value="TreeGrafter"/>
</dbReference>
<reference evidence="3 4" key="1">
    <citation type="journal article" date="2015" name="Stand. Genomic Sci.">
        <title>Genomic Encyclopedia of Bacterial and Archaeal Type Strains, Phase III: the genomes of soil and plant-associated and newly described type strains.</title>
        <authorList>
            <person name="Whitman W.B."/>
            <person name="Woyke T."/>
            <person name="Klenk H.P."/>
            <person name="Zhou Y."/>
            <person name="Lilburn T.G."/>
            <person name="Beck B.J."/>
            <person name="De Vos P."/>
            <person name="Vandamme P."/>
            <person name="Eisen J.A."/>
            <person name="Garrity G."/>
            <person name="Hugenholtz P."/>
            <person name="Kyrpides N.C."/>
        </authorList>
    </citation>
    <scope>NUCLEOTIDE SEQUENCE [LARGE SCALE GENOMIC DNA]</scope>
    <source>
        <strain evidence="3 4">CECT 8445</strain>
    </source>
</reference>
<dbReference type="PRINTS" id="PR00111">
    <property type="entry name" value="ABHYDROLASE"/>
</dbReference>
<keyword evidence="1" id="KW-0472">Membrane</keyword>
<keyword evidence="4" id="KW-1185">Reference proteome</keyword>
<name>A0A4R1KK47_9FLAO</name>
<evidence type="ECO:0000259" key="2">
    <source>
        <dbReference type="Pfam" id="PF00561"/>
    </source>
</evidence>
<dbReference type="Proteomes" id="UP000295714">
    <property type="component" value="Unassembled WGS sequence"/>
</dbReference>
<keyword evidence="1" id="KW-0812">Transmembrane</keyword>
<protein>
    <submittedName>
        <fullName evidence="3">Pimeloyl-ACP methyl ester carboxylesterase</fullName>
    </submittedName>
</protein>
<dbReference type="Pfam" id="PF00561">
    <property type="entry name" value="Abhydrolase_1"/>
    <property type="match status" value="1"/>
</dbReference>
<feature type="transmembrane region" description="Helical" evidence="1">
    <location>
        <begin position="9"/>
        <end position="26"/>
    </location>
</feature>
<evidence type="ECO:0000256" key="1">
    <source>
        <dbReference type="SAM" id="Phobius"/>
    </source>
</evidence>
<dbReference type="InterPro" id="IPR050266">
    <property type="entry name" value="AB_hydrolase_sf"/>
</dbReference>
<accession>A0A4R1KK47</accession>
<evidence type="ECO:0000313" key="3">
    <source>
        <dbReference type="EMBL" id="TCK64049.1"/>
    </source>
</evidence>
<sequence length="304" mass="34637">MVKKLIKWIFKIIGVLIAIILIYGTIKQYNCDSKVEKEYQATGSFSDIGQNQVHYKYIGEGEVTFVLISGLGESMFTWSSIADELAARGRVFMYDRSGLGHSEVGIKPRSVDNCAIELNTVLERENIKGPYVLVGHSAGGFIARYYAKKYPENILGLFLIDPYQGDVSKTDNAQPSSSYKMMNWTFRNMSWSGIPFYLLPKPPHPTYKTSKAIKTYGLEANAENISLEQFAKFNNRGNELPLYLLKSDNKKAKLNEIQNKWSKAVFDKYNNEKNKYYLIESGHHIHIDKPEKVLNALDEFVSKL</sequence>
<dbReference type="EMBL" id="SMGI01000007">
    <property type="protein sequence ID" value="TCK64049.1"/>
    <property type="molecule type" value="Genomic_DNA"/>
</dbReference>
<dbReference type="GO" id="GO:0047372">
    <property type="term" value="F:monoacylglycerol lipase activity"/>
    <property type="evidence" value="ECO:0007669"/>
    <property type="project" value="TreeGrafter"/>
</dbReference>
<dbReference type="Gene3D" id="3.40.50.1820">
    <property type="entry name" value="alpha/beta hydrolase"/>
    <property type="match status" value="1"/>
</dbReference>
<evidence type="ECO:0000313" key="4">
    <source>
        <dbReference type="Proteomes" id="UP000295714"/>
    </source>
</evidence>
<organism evidence="3 4">
    <name type="scientific">Winogradskyella wandonensis</name>
    <dbReference type="NCBI Taxonomy" id="1442586"/>
    <lineage>
        <taxon>Bacteria</taxon>
        <taxon>Pseudomonadati</taxon>
        <taxon>Bacteroidota</taxon>
        <taxon>Flavobacteriia</taxon>
        <taxon>Flavobacteriales</taxon>
        <taxon>Flavobacteriaceae</taxon>
        <taxon>Winogradskyella</taxon>
    </lineage>
</organism>
<gene>
    <name evidence="3" type="ORF">DFQ05_2742</name>
</gene>
<dbReference type="PANTHER" id="PTHR43798">
    <property type="entry name" value="MONOACYLGLYCEROL LIPASE"/>
    <property type="match status" value="1"/>
</dbReference>
<dbReference type="SUPFAM" id="SSF53474">
    <property type="entry name" value="alpha/beta-Hydrolases"/>
    <property type="match status" value="1"/>
</dbReference>
<feature type="domain" description="AB hydrolase-1" evidence="2">
    <location>
        <begin position="64"/>
        <end position="180"/>
    </location>
</feature>
<dbReference type="InterPro" id="IPR000073">
    <property type="entry name" value="AB_hydrolase_1"/>
</dbReference>
<dbReference type="InterPro" id="IPR029058">
    <property type="entry name" value="AB_hydrolase_fold"/>
</dbReference>
<comment type="caution">
    <text evidence="3">The sequence shown here is derived from an EMBL/GenBank/DDBJ whole genome shotgun (WGS) entry which is preliminary data.</text>
</comment>
<dbReference type="GO" id="GO:0016020">
    <property type="term" value="C:membrane"/>
    <property type="evidence" value="ECO:0007669"/>
    <property type="project" value="TreeGrafter"/>
</dbReference>
<dbReference type="PANTHER" id="PTHR43798:SF5">
    <property type="entry name" value="MONOACYLGLYCEROL LIPASE ABHD6"/>
    <property type="match status" value="1"/>
</dbReference>
<keyword evidence="1" id="KW-1133">Transmembrane helix</keyword>
<dbReference type="AlphaFoldDB" id="A0A4R1KK47"/>